<comment type="caution">
    <text evidence="1">The sequence shown here is derived from an EMBL/GenBank/DDBJ whole genome shotgun (WGS) entry which is preliminary data.</text>
</comment>
<evidence type="ECO:0000313" key="1">
    <source>
        <dbReference type="EMBL" id="RVT86383.1"/>
    </source>
</evidence>
<sequence>MLQRRRFLQLGAASAVVLAVAGGAAALWKPGLREGKLSPEARAAMGALARAFLAEALPADTASLNRHLDRIDELIGALQPAVRDELGLLLGLLVNGAGRVGLFGHQAPLESRGPEALRHSLQGMRLSGISLRQQAYFGLRELHCGTHYAQPEAWARMGYPGPMTI</sequence>
<evidence type="ECO:0000313" key="2">
    <source>
        <dbReference type="Proteomes" id="UP000288587"/>
    </source>
</evidence>
<name>A0A437LLY3_9BURK</name>
<evidence type="ECO:0008006" key="3">
    <source>
        <dbReference type="Google" id="ProtNLM"/>
    </source>
</evidence>
<keyword evidence="2" id="KW-1185">Reference proteome</keyword>
<proteinExistence type="predicted"/>
<protein>
    <recommendedName>
        <fullName evidence="3">Gluconate 2-dehydrogenase subunit 3 family protein</fullName>
    </recommendedName>
</protein>
<organism evidence="1 2">
    <name type="scientific">Inhella crocodyli</name>
    <dbReference type="NCBI Taxonomy" id="2499851"/>
    <lineage>
        <taxon>Bacteria</taxon>
        <taxon>Pseudomonadati</taxon>
        <taxon>Pseudomonadota</taxon>
        <taxon>Betaproteobacteria</taxon>
        <taxon>Burkholderiales</taxon>
        <taxon>Sphaerotilaceae</taxon>
        <taxon>Inhella</taxon>
    </lineage>
</organism>
<dbReference type="PROSITE" id="PS51318">
    <property type="entry name" value="TAT"/>
    <property type="match status" value="1"/>
</dbReference>
<reference evidence="1 2" key="1">
    <citation type="submission" date="2019-01" db="EMBL/GenBank/DDBJ databases">
        <authorList>
            <person name="Chen W.-M."/>
        </authorList>
    </citation>
    <scope>NUCLEOTIDE SEQUENCE [LARGE SCALE GENOMIC DNA]</scope>
    <source>
        <strain evidence="1 2">CCP-18</strain>
    </source>
</reference>
<dbReference type="Proteomes" id="UP000288587">
    <property type="component" value="Unassembled WGS sequence"/>
</dbReference>
<dbReference type="AlphaFoldDB" id="A0A437LLY3"/>
<dbReference type="InterPro" id="IPR006311">
    <property type="entry name" value="TAT_signal"/>
</dbReference>
<dbReference type="RefSeq" id="WP_127682878.1">
    <property type="nucleotide sequence ID" value="NZ_SACM01000002.1"/>
</dbReference>
<dbReference type="OrthoDB" id="329761at2"/>
<accession>A0A437LLY3</accession>
<dbReference type="EMBL" id="SACM01000002">
    <property type="protein sequence ID" value="RVT86383.1"/>
    <property type="molecule type" value="Genomic_DNA"/>
</dbReference>
<gene>
    <name evidence="1" type="ORF">EOD73_10195</name>
</gene>